<dbReference type="NCBIfam" id="TIGR00553">
    <property type="entry name" value="pabB"/>
    <property type="match status" value="1"/>
</dbReference>
<evidence type="ECO:0000259" key="4">
    <source>
        <dbReference type="Pfam" id="PF04715"/>
    </source>
</evidence>
<gene>
    <name evidence="5" type="ORF">SAMN02745219_01208</name>
</gene>
<proteinExistence type="predicted"/>
<reference evidence="6" key="1">
    <citation type="submission" date="2016-11" db="EMBL/GenBank/DDBJ databases">
        <authorList>
            <person name="Varghese N."/>
            <person name="Submissions S."/>
        </authorList>
    </citation>
    <scope>NUCLEOTIDE SEQUENCE [LARGE SCALE GENOMIC DNA]</scope>
    <source>
        <strain evidence="6">DSM 16057</strain>
    </source>
</reference>
<dbReference type="InterPro" id="IPR005802">
    <property type="entry name" value="ADC_synth_comp_1"/>
</dbReference>
<keyword evidence="6" id="KW-1185">Reference proteome</keyword>
<dbReference type="GO" id="GO:0009396">
    <property type="term" value="P:folic acid-containing compound biosynthetic process"/>
    <property type="evidence" value="ECO:0007669"/>
    <property type="project" value="InterPro"/>
</dbReference>
<dbReference type="GO" id="GO:0000162">
    <property type="term" value="P:L-tryptophan biosynthetic process"/>
    <property type="evidence" value="ECO:0007669"/>
    <property type="project" value="TreeGrafter"/>
</dbReference>
<dbReference type="EC" id="2.6.1.85" evidence="1"/>
<dbReference type="STRING" id="1121432.SAMN02745219_01208"/>
<evidence type="ECO:0000313" key="5">
    <source>
        <dbReference type="EMBL" id="SHI85232.1"/>
    </source>
</evidence>
<dbReference type="OrthoDB" id="9803598at2"/>
<feature type="domain" description="Anthranilate synthase component I N-terminal" evidence="4">
    <location>
        <begin position="15"/>
        <end position="151"/>
    </location>
</feature>
<dbReference type="InterPro" id="IPR019999">
    <property type="entry name" value="Anth_synth_I-like"/>
</dbReference>
<dbReference type="SUPFAM" id="SSF56322">
    <property type="entry name" value="ADC synthase"/>
    <property type="match status" value="1"/>
</dbReference>
<sequence length="521" mass="57914">MPVCLPLIKKIPVTADVLALFEELSSRPYSFLLDSGLVVQGLGRYSLMGADPFLVLRSRGKRLWLEREGETTLLTGHPLEKLKDLLADYRLPPGSCPLPFCGGAVGYFSYDLGRVLEKMPSLAMDDLQTPDLCLGFYDVVTVVDRVTGEVWVVSTGFPETGPAVAVRRARQRLAETCSLLASGLQRQQMVTVPVETSREPWSHAGDTGIPRVNSSHHGSHPGKRNAPVLFAHFDETSYCRAVQRAKDYIAAGDIFQVNLSQRFSLPRVVEPWPLYRRLRAINAAPMAAYLNFGEFQVVCSSPERFLKVTGRRVETRPIKGTRPRGKDPASDMLFREELWNSEKDRAELVMIVDMERNDLGRVCRTGSVRVPELYRLEEYATVFHLVSTVEGELAPGKDVVDLLAAAFPGGSISGAPKIRAMEIIEELEPVRRGIYTGSIGYIGFDGNADLNIVIRTLIFKGEQIYFQVGGGITIDSDPYMEYVETLDKARALVRALGLDDRQAFTSLAVRPVVHEEHRSTQ</sequence>
<name>A0A1M6EIC8_9FIRM</name>
<dbReference type="PRINTS" id="PR00095">
    <property type="entry name" value="ANTSNTHASEI"/>
</dbReference>
<evidence type="ECO:0000259" key="3">
    <source>
        <dbReference type="Pfam" id="PF00425"/>
    </source>
</evidence>
<protein>
    <recommendedName>
        <fullName evidence="1">aminodeoxychorismate synthase</fullName>
        <ecNumber evidence="1">2.6.1.85</ecNumber>
    </recommendedName>
</protein>
<evidence type="ECO:0000256" key="1">
    <source>
        <dbReference type="ARBA" id="ARBA00013139"/>
    </source>
</evidence>
<dbReference type="Pfam" id="PF04715">
    <property type="entry name" value="Anth_synt_I_N"/>
    <property type="match status" value="1"/>
</dbReference>
<dbReference type="RefSeq" id="WP_072868007.1">
    <property type="nucleotide sequence ID" value="NZ_FQZM01000013.1"/>
</dbReference>
<dbReference type="Pfam" id="PF00425">
    <property type="entry name" value="Chorismate_bind"/>
    <property type="match status" value="1"/>
</dbReference>
<accession>A0A1M6EIC8</accession>
<dbReference type="EMBL" id="FQZM01000013">
    <property type="protein sequence ID" value="SHI85232.1"/>
    <property type="molecule type" value="Genomic_DNA"/>
</dbReference>
<dbReference type="GO" id="GO:0046820">
    <property type="term" value="F:4-amino-4-deoxychorismate synthase activity"/>
    <property type="evidence" value="ECO:0007669"/>
    <property type="project" value="UniProtKB-EC"/>
</dbReference>
<dbReference type="PANTHER" id="PTHR11236">
    <property type="entry name" value="AMINOBENZOATE/ANTHRANILATE SYNTHASE"/>
    <property type="match status" value="1"/>
</dbReference>
<dbReference type="Gene3D" id="3.60.120.10">
    <property type="entry name" value="Anthranilate synthase"/>
    <property type="match status" value="1"/>
</dbReference>
<evidence type="ECO:0000313" key="6">
    <source>
        <dbReference type="Proteomes" id="UP000184529"/>
    </source>
</evidence>
<dbReference type="InterPro" id="IPR005801">
    <property type="entry name" value="ADC_synthase"/>
</dbReference>
<organism evidence="5 6">
    <name type="scientific">Desulfofundulus thermosubterraneus DSM 16057</name>
    <dbReference type="NCBI Taxonomy" id="1121432"/>
    <lineage>
        <taxon>Bacteria</taxon>
        <taxon>Bacillati</taxon>
        <taxon>Bacillota</taxon>
        <taxon>Clostridia</taxon>
        <taxon>Eubacteriales</taxon>
        <taxon>Peptococcaceae</taxon>
        <taxon>Desulfofundulus</taxon>
    </lineage>
</organism>
<dbReference type="Proteomes" id="UP000184529">
    <property type="component" value="Unassembled WGS sequence"/>
</dbReference>
<keyword evidence="2" id="KW-0808">Transferase</keyword>
<dbReference type="AlphaFoldDB" id="A0A1M6EIC8"/>
<dbReference type="InterPro" id="IPR015890">
    <property type="entry name" value="Chorismate_C"/>
</dbReference>
<dbReference type="PANTHER" id="PTHR11236:SF50">
    <property type="entry name" value="AMINODEOXYCHORISMATE SYNTHASE COMPONENT 1"/>
    <property type="match status" value="1"/>
</dbReference>
<feature type="domain" description="Chorismate-utilising enzyme C-terminal" evidence="3">
    <location>
        <begin position="235"/>
        <end position="488"/>
    </location>
</feature>
<evidence type="ECO:0000256" key="2">
    <source>
        <dbReference type="ARBA" id="ARBA00022679"/>
    </source>
</evidence>
<dbReference type="InterPro" id="IPR006805">
    <property type="entry name" value="Anth_synth_I_N"/>
</dbReference>